<name>A0A935T9X4_9PROT</name>
<dbReference type="AlphaFoldDB" id="A0A935T9X4"/>
<comment type="caution">
    <text evidence="2">The sequence shown here is derived from an EMBL/GenBank/DDBJ whole genome shotgun (WGS) entry which is preliminary data.</text>
</comment>
<proteinExistence type="predicted"/>
<sequence length="46" mass="5365">MAWDLLFTSDYGLFSLLVIVFVIGMAAWFAYFFSKNMRADEGRVHK</sequence>
<keyword evidence="1" id="KW-1133">Transmembrane helix</keyword>
<dbReference type="Proteomes" id="UP000706151">
    <property type="component" value="Unassembled WGS sequence"/>
</dbReference>
<feature type="transmembrane region" description="Helical" evidence="1">
    <location>
        <begin position="12"/>
        <end position="33"/>
    </location>
</feature>
<reference evidence="2 3" key="1">
    <citation type="submission" date="2020-10" db="EMBL/GenBank/DDBJ databases">
        <title>Connecting structure to function with the recovery of over 1000 high-quality activated sludge metagenome-assembled genomes encoding full-length rRNA genes using long-read sequencing.</title>
        <authorList>
            <person name="Singleton C.M."/>
            <person name="Petriglieri F."/>
            <person name="Kristensen J.M."/>
            <person name="Kirkegaard R.H."/>
            <person name="Michaelsen T.Y."/>
            <person name="Andersen M.H."/>
            <person name="Karst S.M."/>
            <person name="Dueholm M.S."/>
            <person name="Nielsen P.H."/>
            <person name="Albertsen M."/>
        </authorList>
    </citation>
    <scope>NUCLEOTIDE SEQUENCE [LARGE SCALE GENOMIC DNA]</scope>
    <source>
        <strain evidence="2">Fred_18-Q3-R57-64_BAT3C.720</strain>
    </source>
</reference>
<dbReference type="Pfam" id="PF11346">
    <property type="entry name" value="DUF3149"/>
    <property type="match status" value="1"/>
</dbReference>
<evidence type="ECO:0000256" key="1">
    <source>
        <dbReference type="SAM" id="Phobius"/>
    </source>
</evidence>
<dbReference type="InterPro" id="IPR021494">
    <property type="entry name" value="DUF3149"/>
</dbReference>
<keyword evidence="1" id="KW-0812">Transmembrane</keyword>
<accession>A0A935T9X4</accession>
<protein>
    <submittedName>
        <fullName evidence="2">DUF3149 domain-containing protein</fullName>
    </submittedName>
</protein>
<evidence type="ECO:0000313" key="2">
    <source>
        <dbReference type="EMBL" id="MBK7954756.1"/>
    </source>
</evidence>
<evidence type="ECO:0000313" key="3">
    <source>
        <dbReference type="Proteomes" id="UP000706151"/>
    </source>
</evidence>
<organism evidence="2 3">
    <name type="scientific">Candidatus Accumulibacter affinis</name>
    <dbReference type="NCBI Taxonomy" id="2954384"/>
    <lineage>
        <taxon>Bacteria</taxon>
        <taxon>Pseudomonadati</taxon>
        <taxon>Pseudomonadota</taxon>
        <taxon>Betaproteobacteria</taxon>
        <taxon>Candidatus Accumulibacter</taxon>
    </lineage>
</organism>
<dbReference type="EMBL" id="JADJOT010000009">
    <property type="protein sequence ID" value="MBK7954756.1"/>
    <property type="molecule type" value="Genomic_DNA"/>
</dbReference>
<gene>
    <name evidence="2" type="ORF">IPK02_12810</name>
</gene>
<keyword evidence="1" id="KW-0472">Membrane</keyword>